<keyword evidence="6 7" id="KW-0961">Cell wall biogenesis/degradation</keyword>
<keyword evidence="3 7" id="KW-1133">Transmembrane helix</keyword>
<keyword evidence="9" id="KW-1185">Reference proteome</keyword>
<accession>A0AAW8CCH7</accession>
<name>A0AAW8CCH7_9PAST</name>
<dbReference type="HAMAP" id="MF_02065">
    <property type="entry name" value="MltG"/>
    <property type="match status" value="1"/>
</dbReference>
<sequence length="337" mass="38745">MLKKIIFILFLLPICLVSLVSYRYFQIINQPIESKPQQFLIIERGTSSKQLATLLSQQHIVKKSFLLPYIIRFDPKFKDFKAGVFSLDKVTTLGQLLEQITGYQQVQLSLRFISGKTFKDWLETIKQASFLKQTLKGKSEEEIAKLLGIPHSKLEGWFAPNTYNYIPYSTDLALLQRLYKRQKTILDNAWNNRDENLPLKSAYEMLILASIIDKETAKAEERPQIASVFVNRLRLKMRLQTDPTVIYGMGDKYKGNITKRDLRKPTAYNTYVIEGLPPTPIAMPSEAAINAVAHPDTTTYLYFVADGTGGHKFSRTLKEHNQAVQEYLKWLRSKKGN</sequence>
<dbReference type="CDD" id="cd08010">
    <property type="entry name" value="MltG_like"/>
    <property type="match status" value="1"/>
</dbReference>
<keyword evidence="7" id="KW-0997">Cell inner membrane</keyword>
<dbReference type="Gene3D" id="3.30.160.60">
    <property type="entry name" value="Classic Zinc Finger"/>
    <property type="match status" value="1"/>
</dbReference>
<dbReference type="Pfam" id="PF02618">
    <property type="entry name" value="YceG"/>
    <property type="match status" value="1"/>
</dbReference>
<keyword evidence="5 7" id="KW-0456">Lyase</keyword>
<dbReference type="AlphaFoldDB" id="A0AAW8CCH7"/>
<dbReference type="RefSeq" id="WP_306347469.1">
    <property type="nucleotide sequence ID" value="NZ_JASAVU010000013.1"/>
</dbReference>
<evidence type="ECO:0000256" key="2">
    <source>
        <dbReference type="ARBA" id="ARBA00022692"/>
    </source>
</evidence>
<comment type="catalytic activity">
    <reaction evidence="7">
        <text>a peptidoglycan chain = a peptidoglycan chain with N-acetyl-1,6-anhydromuramyl-[peptide] at the reducing end + a peptidoglycan chain with N-acetylglucosamine at the non-reducing end.</text>
        <dbReference type="EC" id="4.2.2.29"/>
    </reaction>
</comment>
<dbReference type="Proteomes" id="UP001226020">
    <property type="component" value="Unassembled WGS sequence"/>
</dbReference>
<keyword evidence="1 7" id="KW-1003">Cell membrane</keyword>
<dbReference type="Gene3D" id="3.30.1490.480">
    <property type="entry name" value="Endolytic murein transglycosylase"/>
    <property type="match status" value="1"/>
</dbReference>
<comment type="function">
    <text evidence="7">Functions as a peptidoglycan terminase that cleaves nascent peptidoglycan strands endolytically to terminate their elongation.</text>
</comment>
<evidence type="ECO:0000313" key="8">
    <source>
        <dbReference type="EMBL" id="MDP8148958.1"/>
    </source>
</evidence>
<dbReference type="InterPro" id="IPR003770">
    <property type="entry name" value="MLTG-like"/>
</dbReference>
<comment type="similarity">
    <text evidence="7">Belongs to the transglycosylase MltG family.</text>
</comment>
<dbReference type="EMBL" id="JASAXT010000013">
    <property type="protein sequence ID" value="MDP8148958.1"/>
    <property type="molecule type" value="Genomic_DNA"/>
</dbReference>
<evidence type="ECO:0000256" key="5">
    <source>
        <dbReference type="ARBA" id="ARBA00023239"/>
    </source>
</evidence>
<protein>
    <recommendedName>
        <fullName evidence="7">Endolytic murein transglycosylase</fullName>
        <ecNumber evidence="7">4.2.2.29</ecNumber>
    </recommendedName>
    <alternativeName>
        <fullName evidence="7">Peptidoglycan lytic transglycosylase</fullName>
    </alternativeName>
    <alternativeName>
        <fullName evidence="7">Peptidoglycan polymerization terminase</fullName>
    </alternativeName>
</protein>
<dbReference type="GO" id="GO:0071555">
    <property type="term" value="P:cell wall organization"/>
    <property type="evidence" value="ECO:0007669"/>
    <property type="project" value="UniProtKB-KW"/>
</dbReference>
<comment type="caution">
    <text evidence="8">The sequence shown here is derived from an EMBL/GenBank/DDBJ whole genome shotgun (WGS) entry which is preliminary data.</text>
</comment>
<dbReference type="FunFam" id="3.30.160.60:FF:000242">
    <property type="entry name" value="Endolytic murein transglycosylase"/>
    <property type="match status" value="1"/>
</dbReference>
<dbReference type="GeneID" id="300271562"/>
<dbReference type="GO" id="GO:0009252">
    <property type="term" value="P:peptidoglycan biosynthetic process"/>
    <property type="evidence" value="ECO:0007669"/>
    <property type="project" value="UniProtKB-UniRule"/>
</dbReference>
<evidence type="ECO:0000313" key="9">
    <source>
        <dbReference type="Proteomes" id="UP001226020"/>
    </source>
</evidence>
<dbReference type="EC" id="4.2.2.29" evidence="7"/>
<gene>
    <name evidence="7 8" type="primary">mltG</name>
    <name evidence="8" type="ORF">QJU57_07705</name>
</gene>
<evidence type="ECO:0000256" key="4">
    <source>
        <dbReference type="ARBA" id="ARBA00023136"/>
    </source>
</evidence>
<organism evidence="8 9">
    <name type="scientific">Phocoenobacter atlanticus subsp. atlanticus</name>
    <dbReference type="NCBI Taxonomy" id="3061285"/>
    <lineage>
        <taxon>Bacteria</taxon>
        <taxon>Pseudomonadati</taxon>
        <taxon>Pseudomonadota</taxon>
        <taxon>Gammaproteobacteria</taxon>
        <taxon>Pasteurellales</taxon>
        <taxon>Pasteurellaceae</taxon>
        <taxon>Phocoenobacter</taxon>
        <taxon>Phocoenobacter atlanticus</taxon>
    </lineage>
</organism>
<dbReference type="NCBIfam" id="TIGR00247">
    <property type="entry name" value="endolytic transglycosylase MltG"/>
    <property type="match status" value="1"/>
</dbReference>
<dbReference type="PANTHER" id="PTHR30518">
    <property type="entry name" value="ENDOLYTIC MUREIN TRANSGLYCOSYLASE"/>
    <property type="match status" value="1"/>
</dbReference>
<dbReference type="GO" id="GO:0008932">
    <property type="term" value="F:lytic endotransglycosylase activity"/>
    <property type="evidence" value="ECO:0007669"/>
    <property type="project" value="UniProtKB-UniRule"/>
</dbReference>
<evidence type="ECO:0000256" key="6">
    <source>
        <dbReference type="ARBA" id="ARBA00023316"/>
    </source>
</evidence>
<evidence type="ECO:0000256" key="3">
    <source>
        <dbReference type="ARBA" id="ARBA00022989"/>
    </source>
</evidence>
<dbReference type="GO" id="GO:0005886">
    <property type="term" value="C:plasma membrane"/>
    <property type="evidence" value="ECO:0007669"/>
    <property type="project" value="UniProtKB-UniRule"/>
</dbReference>
<reference evidence="8 9" key="1">
    <citation type="journal article" date="2023" name="Front. Microbiol.">
        <title>Phylogeography and host specificity of Pasteurellaceae pathogenic to sea-farmed fish in the north-east Atlantic.</title>
        <authorList>
            <person name="Gulla S."/>
            <person name="Colquhoun D.J."/>
            <person name="Olsen A.B."/>
            <person name="Spilsberg B."/>
            <person name="Lagesen K."/>
            <person name="Aakesson C.P."/>
            <person name="Strom S."/>
            <person name="Manji F."/>
            <person name="Birkbeck T.H."/>
            <person name="Nilsen H.K."/>
        </authorList>
    </citation>
    <scope>NUCLEOTIDE SEQUENCE [LARGE SCALE GENOMIC DNA]</scope>
    <source>
        <strain evidence="8 9">NVIB3131</strain>
    </source>
</reference>
<dbReference type="PANTHER" id="PTHR30518:SF2">
    <property type="entry name" value="ENDOLYTIC MUREIN TRANSGLYCOSYLASE"/>
    <property type="match status" value="1"/>
</dbReference>
<evidence type="ECO:0000256" key="1">
    <source>
        <dbReference type="ARBA" id="ARBA00022475"/>
    </source>
</evidence>
<keyword evidence="2 7" id="KW-0812">Transmembrane</keyword>
<keyword evidence="4 7" id="KW-0472">Membrane</keyword>
<evidence type="ECO:0000256" key="7">
    <source>
        <dbReference type="HAMAP-Rule" id="MF_02065"/>
    </source>
</evidence>
<feature type="site" description="Important for catalytic activity" evidence="7">
    <location>
        <position position="215"/>
    </location>
</feature>
<proteinExistence type="inferred from homology"/>